<keyword evidence="1" id="KW-1133">Transmembrane helix</keyword>
<feature type="transmembrane region" description="Helical" evidence="1">
    <location>
        <begin position="105"/>
        <end position="122"/>
    </location>
</feature>
<dbReference type="OrthoDB" id="483084at2"/>
<dbReference type="HOGENOM" id="CLU_072193_2_0_3"/>
<evidence type="ECO:0008006" key="4">
    <source>
        <dbReference type="Google" id="ProtNLM"/>
    </source>
</evidence>
<feature type="transmembrane region" description="Helical" evidence="1">
    <location>
        <begin position="128"/>
        <end position="146"/>
    </location>
</feature>
<dbReference type="PANTHER" id="PTHR33372">
    <property type="match status" value="1"/>
</dbReference>
<dbReference type="STRING" id="1173027.Mic7113_4259"/>
<dbReference type="PANTHER" id="PTHR33372:SF2">
    <property type="entry name" value="PROTEIN CHAPERONE-LIKE PROTEIN OF POR1, CHLOROPLASTIC"/>
    <property type="match status" value="1"/>
</dbReference>
<proteinExistence type="predicted"/>
<keyword evidence="1" id="KW-0812">Transmembrane</keyword>
<keyword evidence="3" id="KW-1185">Reference proteome</keyword>
<accession>K9WID2</accession>
<name>K9WID2_9CYAN</name>
<dbReference type="Proteomes" id="UP000010471">
    <property type="component" value="Chromosome"/>
</dbReference>
<sequence>MSDQNPYEKLGVTEDASFDEIQDAKSRLMQQHRGDQKLLESVEAAYDAIIMDRLRMRQEGKIKVPERIRFAEKLSQATPSFSQSPVNNSPPWLQRLVDTPAPGDLLWPAVSFLLLGGVTIFYRTQDMSSMLSLVLALGVGCSIYFLNRKESQFGRAVLLTLVGLLVGVGLGSLLGGFLAPQLSPVGISPDQLATLVTFFVLWLISSFLR</sequence>
<dbReference type="EMBL" id="CP003630">
    <property type="protein sequence ID" value="AFZ19958.1"/>
    <property type="molecule type" value="Genomic_DNA"/>
</dbReference>
<dbReference type="Pfam" id="PF11833">
    <property type="entry name" value="CPP1-like"/>
    <property type="match status" value="1"/>
</dbReference>
<feature type="transmembrane region" description="Helical" evidence="1">
    <location>
        <begin position="158"/>
        <end position="179"/>
    </location>
</feature>
<gene>
    <name evidence="2" type="ORF">Mic7113_4259</name>
</gene>
<dbReference type="AlphaFoldDB" id="K9WID2"/>
<organism evidence="2 3">
    <name type="scientific">Allocoleopsis franciscana PCC 7113</name>
    <dbReference type="NCBI Taxonomy" id="1173027"/>
    <lineage>
        <taxon>Bacteria</taxon>
        <taxon>Bacillati</taxon>
        <taxon>Cyanobacteriota</taxon>
        <taxon>Cyanophyceae</taxon>
        <taxon>Coleofasciculales</taxon>
        <taxon>Coleofasciculaceae</taxon>
        <taxon>Allocoleopsis</taxon>
        <taxon>Allocoleopsis franciscana</taxon>
    </lineage>
</organism>
<dbReference type="InterPro" id="IPR021788">
    <property type="entry name" value="CPP1-like"/>
</dbReference>
<feature type="transmembrane region" description="Helical" evidence="1">
    <location>
        <begin position="191"/>
        <end position="208"/>
    </location>
</feature>
<dbReference type="RefSeq" id="WP_015184094.1">
    <property type="nucleotide sequence ID" value="NC_019738.1"/>
</dbReference>
<dbReference type="KEGG" id="mic:Mic7113_4259"/>
<evidence type="ECO:0000256" key="1">
    <source>
        <dbReference type="SAM" id="Phobius"/>
    </source>
</evidence>
<protein>
    <recommendedName>
        <fullName evidence="4">Molecular chaperone DnaJ</fullName>
    </recommendedName>
</protein>
<evidence type="ECO:0000313" key="2">
    <source>
        <dbReference type="EMBL" id="AFZ19958.1"/>
    </source>
</evidence>
<dbReference type="eggNOG" id="COG2214">
    <property type="taxonomic scope" value="Bacteria"/>
</dbReference>
<dbReference type="PATRIC" id="fig|1173027.3.peg.4705"/>
<reference evidence="2 3" key="1">
    <citation type="submission" date="2012-06" db="EMBL/GenBank/DDBJ databases">
        <title>Finished chromosome of genome of Microcoleus sp. PCC 7113.</title>
        <authorList>
            <consortium name="US DOE Joint Genome Institute"/>
            <person name="Gugger M."/>
            <person name="Coursin T."/>
            <person name="Rippka R."/>
            <person name="Tandeau De Marsac N."/>
            <person name="Huntemann M."/>
            <person name="Wei C.-L."/>
            <person name="Han J."/>
            <person name="Detter J.C."/>
            <person name="Han C."/>
            <person name="Tapia R."/>
            <person name="Chen A."/>
            <person name="Kyrpides N."/>
            <person name="Mavromatis K."/>
            <person name="Markowitz V."/>
            <person name="Szeto E."/>
            <person name="Ivanova N."/>
            <person name="Pagani I."/>
            <person name="Pati A."/>
            <person name="Goodwin L."/>
            <person name="Nordberg H.P."/>
            <person name="Cantor M.N."/>
            <person name="Hua S.X."/>
            <person name="Woyke T."/>
            <person name="Kerfeld C.A."/>
        </authorList>
    </citation>
    <scope>NUCLEOTIDE SEQUENCE [LARGE SCALE GENOMIC DNA]</scope>
    <source>
        <strain evidence="2 3">PCC 7113</strain>
    </source>
</reference>
<evidence type="ECO:0000313" key="3">
    <source>
        <dbReference type="Proteomes" id="UP000010471"/>
    </source>
</evidence>
<keyword evidence="1" id="KW-0472">Membrane</keyword>